<comment type="subcellular location">
    <subcellularLocation>
        <location evidence="1">Cell membrane</location>
        <topology evidence="1">Multi-pass membrane protein</topology>
    </subcellularLocation>
</comment>
<feature type="transmembrane region" description="Helical" evidence="8">
    <location>
        <begin position="106"/>
        <end position="127"/>
    </location>
</feature>
<reference evidence="10" key="1">
    <citation type="journal article" date="2021" name="PeerJ">
        <title>Extensive microbial diversity within the chicken gut microbiome revealed by metagenomics and culture.</title>
        <authorList>
            <person name="Gilroy R."/>
            <person name="Ravi A."/>
            <person name="Getino M."/>
            <person name="Pursley I."/>
            <person name="Horton D.L."/>
            <person name="Alikhan N.F."/>
            <person name="Baker D."/>
            <person name="Gharbi K."/>
            <person name="Hall N."/>
            <person name="Watson M."/>
            <person name="Adriaenssens E.M."/>
            <person name="Foster-Nyarko E."/>
            <person name="Jarju S."/>
            <person name="Secka A."/>
            <person name="Antonio M."/>
            <person name="Oren A."/>
            <person name="Chaudhuri R.R."/>
            <person name="La Ragione R."/>
            <person name="Hildebrand F."/>
            <person name="Pallen M.J."/>
        </authorList>
    </citation>
    <scope>NUCLEOTIDE SEQUENCE</scope>
    <source>
        <strain evidence="10">CHK169-2315</strain>
    </source>
</reference>
<dbReference type="Pfam" id="PF07690">
    <property type="entry name" value="MFS_1"/>
    <property type="match status" value="1"/>
</dbReference>
<feature type="transmembrane region" description="Helical" evidence="8">
    <location>
        <begin position="12"/>
        <end position="33"/>
    </location>
</feature>
<dbReference type="PROSITE" id="PS50850">
    <property type="entry name" value="MFS"/>
    <property type="match status" value="1"/>
</dbReference>
<dbReference type="SUPFAM" id="SSF103473">
    <property type="entry name" value="MFS general substrate transporter"/>
    <property type="match status" value="1"/>
</dbReference>
<dbReference type="CDD" id="cd17324">
    <property type="entry name" value="MFS_NepI_like"/>
    <property type="match status" value="1"/>
</dbReference>
<dbReference type="Proteomes" id="UP000823937">
    <property type="component" value="Unassembled WGS sequence"/>
</dbReference>
<feature type="transmembrane region" description="Helical" evidence="8">
    <location>
        <begin position="367"/>
        <end position="387"/>
    </location>
</feature>
<keyword evidence="7 8" id="KW-0472">Membrane</keyword>
<dbReference type="InterPro" id="IPR036259">
    <property type="entry name" value="MFS_trans_sf"/>
</dbReference>
<keyword evidence="4" id="KW-1003">Cell membrane</keyword>
<evidence type="ECO:0000259" key="9">
    <source>
        <dbReference type="PROSITE" id="PS50850"/>
    </source>
</evidence>
<evidence type="ECO:0000256" key="7">
    <source>
        <dbReference type="ARBA" id="ARBA00023136"/>
    </source>
</evidence>
<feature type="domain" description="Major facilitator superfamily (MFS) profile" evidence="9">
    <location>
        <begin position="16"/>
        <end position="392"/>
    </location>
</feature>
<feature type="transmembrane region" description="Helical" evidence="8">
    <location>
        <begin position="308"/>
        <end position="330"/>
    </location>
</feature>
<dbReference type="Gene3D" id="1.20.1250.20">
    <property type="entry name" value="MFS general substrate transporter like domains"/>
    <property type="match status" value="1"/>
</dbReference>
<feature type="transmembrane region" description="Helical" evidence="8">
    <location>
        <begin position="170"/>
        <end position="190"/>
    </location>
</feature>
<feature type="transmembrane region" description="Helical" evidence="8">
    <location>
        <begin position="45"/>
        <end position="70"/>
    </location>
</feature>
<dbReference type="GO" id="GO:0022857">
    <property type="term" value="F:transmembrane transporter activity"/>
    <property type="evidence" value="ECO:0007669"/>
    <property type="project" value="InterPro"/>
</dbReference>
<accession>A0A9D1TL65</accession>
<keyword evidence="5 8" id="KW-0812">Transmembrane</keyword>
<reference evidence="10" key="2">
    <citation type="submission" date="2021-04" db="EMBL/GenBank/DDBJ databases">
        <authorList>
            <person name="Gilroy R."/>
        </authorList>
    </citation>
    <scope>NUCLEOTIDE SEQUENCE</scope>
    <source>
        <strain evidence="10">CHK169-2315</strain>
    </source>
</reference>
<organism evidence="10 11">
    <name type="scientific">Candidatus Pseudogracilibacillus intestinigallinarum</name>
    <dbReference type="NCBI Taxonomy" id="2838742"/>
    <lineage>
        <taxon>Bacteria</taxon>
        <taxon>Bacillati</taxon>
        <taxon>Bacillota</taxon>
        <taxon>Bacilli</taxon>
        <taxon>Bacillales</taxon>
        <taxon>Bacillaceae</taxon>
        <taxon>Pseudogracilibacillus</taxon>
    </lineage>
</organism>
<gene>
    <name evidence="10" type="ORF">H9895_08360</name>
</gene>
<protein>
    <submittedName>
        <fullName evidence="10">MFS transporter</fullName>
    </submittedName>
</protein>
<feature type="transmembrane region" description="Helical" evidence="8">
    <location>
        <begin position="139"/>
        <end position="158"/>
    </location>
</feature>
<dbReference type="AlphaFoldDB" id="A0A9D1TL65"/>
<feature type="transmembrane region" description="Helical" evidence="8">
    <location>
        <begin position="342"/>
        <end position="361"/>
    </location>
</feature>
<evidence type="ECO:0000256" key="4">
    <source>
        <dbReference type="ARBA" id="ARBA00022475"/>
    </source>
</evidence>
<proteinExistence type="inferred from homology"/>
<evidence type="ECO:0000256" key="6">
    <source>
        <dbReference type="ARBA" id="ARBA00022989"/>
    </source>
</evidence>
<comment type="caution">
    <text evidence="10">The sequence shown here is derived from an EMBL/GenBank/DDBJ whole genome shotgun (WGS) entry which is preliminary data.</text>
</comment>
<feature type="transmembrane region" description="Helical" evidence="8">
    <location>
        <begin position="285"/>
        <end position="302"/>
    </location>
</feature>
<feature type="transmembrane region" description="Helical" evidence="8">
    <location>
        <begin position="218"/>
        <end position="240"/>
    </location>
</feature>
<evidence type="ECO:0000256" key="1">
    <source>
        <dbReference type="ARBA" id="ARBA00004651"/>
    </source>
</evidence>
<evidence type="ECO:0000313" key="10">
    <source>
        <dbReference type="EMBL" id="HIV75072.1"/>
    </source>
</evidence>
<dbReference type="EMBL" id="DXHX01000123">
    <property type="protein sequence ID" value="HIV75072.1"/>
    <property type="molecule type" value="Genomic_DNA"/>
</dbReference>
<dbReference type="InterPro" id="IPR011701">
    <property type="entry name" value="MFS"/>
</dbReference>
<evidence type="ECO:0000256" key="2">
    <source>
        <dbReference type="ARBA" id="ARBA00008335"/>
    </source>
</evidence>
<evidence type="ECO:0000313" key="11">
    <source>
        <dbReference type="Proteomes" id="UP000823937"/>
    </source>
</evidence>
<dbReference type="GO" id="GO:0005886">
    <property type="term" value="C:plasma membrane"/>
    <property type="evidence" value="ECO:0007669"/>
    <property type="project" value="UniProtKB-SubCell"/>
</dbReference>
<keyword evidence="6 8" id="KW-1133">Transmembrane helix</keyword>
<dbReference type="InterPro" id="IPR020846">
    <property type="entry name" value="MFS_dom"/>
</dbReference>
<comment type="similarity">
    <text evidence="2">Belongs to the major facilitator superfamily.</text>
</comment>
<name>A0A9D1TL65_9BACI</name>
<evidence type="ECO:0000256" key="8">
    <source>
        <dbReference type="SAM" id="Phobius"/>
    </source>
</evidence>
<sequence length="397" mass="44177">MITEKYTIKHIQFWQIILSLGAASLFIFATMYFMQPLLPLLTESFQISVSYASLAMSMTTIGLIFGLLAIGFMSDRHGRTKFIHLSIICSTILLFIIPLLKMFIFIIILRFVQGFLLAGLLSAALAYMAEEIDPKHFGFATTLYISCNSIGGMMGRFVTGYIAEQYTWQITMYILAIFGVVTFLLVLFNLPTSRYFTGVQSKVKEDLKGFVVHFKNPTLLLMFGLGMVLQIAFTGMWTYLPFHLLEAPYELSLKEISYFYFAYSLGVIGAPIAGLLTARFNISHLRVAGVFILCSGMMITLGSSLVLITIGLCIVCLGFFISHALATATVSQTATHHKGSASSLYLVAYYLGVSLGTTSLAPLWESYQWMGVILFTAILPAIYVFLVKGYQTMQTKK</sequence>
<evidence type="ECO:0000256" key="3">
    <source>
        <dbReference type="ARBA" id="ARBA00022448"/>
    </source>
</evidence>
<dbReference type="PANTHER" id="PTHR43271">
    <property type="entry name" value="BLL2771 PROTEIN"/>
    <property type="match status" value="1"/>
</dbReference>
<dbReference type="PANTHER" id="PTHR43271:SF2">
    <property type="entry name" value="BLL2771 PROTEIN"/>
    <property type="match status" value="1"/>
</dbReference>
<keyword evidence="3" id="KW-0813">Transport</keyword>
<feature type="transmembrane region" description="Helical" evidence="8">
    <location>
        <begin position="260"/>
        <end position="278"/>
    </location>
</feature>
<evidence type="ECO:0000256" key="5">
    <source>
        <dbReference type="ARBA" id="ARBA00022692"/>
    </source>
</evidence>
<feature type="transmembrane region" description="Helical" evidence="8">
    <location>
        <begin position="82"/>
        <end position="100"/>
    </location>
</feature>